<evidence type="ECO:0000256" key="2">
    <source>
        <dbReference type="ARBA" id="ARBA00022705"/>
    </source>
</evidence>
<sequence length="418" mass="46501">MSSSSIVACPICNKSVPEWYMNDHLDREVASVKTTTLWLPALIQTARVDSLAVTAVAEASRSLPLAERLRPMSLDTFVGQQDLVGPTGMLRRIIENDQVTSMIFWGNPGLGKTTLARIIARRTKAVFKEMSAVTQNTSDVKKVIEEAGNINRLARKRTILFLDEIHRFNKAQQDVFLPYLERGQITLIGATTENPSFKLNSALLSRCRVFRLGNLTGRRHRLKQEDLGETQAGLDNEVAKYVASVSDGDARPKSTFDLISALHKSVRGSDANAALYWLGRILAGGDDPLYVTRRMIRMASEDIGLADNNALPLAVSAFHACQAIGMPECDTILAHCITYLARAPKSVETYKAYKRVKATLQDENPWPVPLHLRNAPTTMMKNMGYSLGYKYNPDYEGPVDQIYLPDSMKDRNFFTDGS</sequence>
<dbReference type="InterPro" id="IPR003959">
    <property type="entry name" value="ATPase_AAA_core"/>
</dbReference>
<dbReference type="AlphaFoldDB" id="A0A1Y1WM75"/>
<dbReference type="PANTHER" id="PTHR13779">
    <property type="entry name" value="WERNER HELICASE-INTERACTING PROTEIN 1 FAMILY MEMBER"/>
    <property type="match status" value="1"/>
</dbReference>
<reference evidence="6 7" key="1">
    <citation type="submission" date="2016-07" db="EMBL/GenBank/DDBJ databases">
        <title>Pervasive Adenine N6-methylation of Active Genes in Fungi.</title>
        <authorList>
            <consortium name="DOE Joint Genome Institute"/>
            <person name="Mondo S.J."/>
            <person name="Dannebaum R.O."/>
            <person name="Kuo R.C."/>
            <person name="Labutti K."/>
            <person name="Haridas S."/>
            <person name="Kuo A."/>
            <person name="Salamov A."/>
            <person name="Ahrendt S.R."/>
            <person name="Lipzen A."/>
            <person name="Sullivan W."/>
            <person name="Andreopoulos W.B."/>
            <person name="Clum A."/>
            <person name="Lindquist E."/>
            <person name="Daum C."/>
            <person name="Ramamoorthy G.K."/>
            <person name="Gryganskyi A."/>
            <person name="Culley D."/>
            <person name="Magnuson J.K."/>
            <person name="James T.Y."/>
            <person name="O'Malley M.A."/>
            <person name="Stajich J.E."/>
            <person name="Spatafora J.W."/>
            <person name="Visel A."/>
            <person name="Grigoriev I.V."/>
        </authorList>
    </citation>
    <scope>NUCLEOTIDE SEQUENCE [LARGE SCALE GENOMIC DNA]</scope>
    <source>
        <strain evidence="6 7">ATCC 12442</strain>
    </source>
</reference>
<dbReference type="GO" id="GO:0016887">
    <property type="term" value="F:ATP hydrolysis activity"/>
    <property type="evidence" value="ECO:0007669"/>
    <property type="project" value="InterPro"/>
</dbReference>
<dbReference type="InterPro" id="IPR021886">
    <property type="entry name" value="MgsA_C"/>
</dbReference>
<comment type="caution">
    <text evidence="6">The sequence shown here is derived from an EMBL/GenBank/DDBJ whole genome shotgun (WGS) entry which is preliminary data.</text>
</comment>
<dbReference type="OrthoDB" id="10265467at2759"/>
<evidence type="ECO:0000313" key="6">
    <source>
        <dbReference type="EMBL" id="ORX74667.1"/>
    </source>
</evidence>
<dbReference type="SMART" id="SM00382">
    <property type="entry name" value="AAA"/>
    <property type="match status" value="1"/>
</dbReference>
<dbReference type="Pfam" id="PF00004">
    <property type="entry name" value="AAA"/>
    <property type="match status" value="1"/>
</dbReference>
<evidence type="ECO:0000313" key="7">
    <source>
        <dbReference type="Proteomes" id="UP000193922"/>
    </source>
</evidence>
<dbReference type="GO" id="GO:0000731">
    <property type="term" value="P:DNA synthesis involved in DNA repair"/>
    <property type="evidence" value="ECO:0007669"/>
    <property type="project" value="TreeGrafter"/>
</dbReference>
<dbReference type="InterPro" id="IPR008921">
    <property type="entry name" value="DNA_pol3_clamp-load_cplx_C"/>
</dbReference>
<dbReference type="FunFam" id="1.20.272.10:FF:000001">
    <property type="entry name" value="Putative AAA family ATPase"/>
    <property type="match status" value="1"/>
</dbReference>
<dbReference type="GeneID" id="63806078"/>
<keyword evidence="4" id="KW-0067">ATP-binding</keyword>
<accession>A0A1Y1WM75</accession>
<dbReference type="GO" id="GO:0003677">
    <property type="term" value="F:DNA binding"/>
    <property type="evidence" value="ECO:0007669"/>
    <property type="project" value="InterPro"/>
</dbReference>
<dbReference type="GO" id="GO:0006271">
    <property type="term" value="P:DNA strand elongation involved in DNA replication"/>
    <property type="evidence" value="ECO:0007669"/>
    <property type="project" value="UniProtKB-ARBA"/>
</dbReference>
<dbReference type="InterPro" id="IPR027417">
    <property type="entry name" value="P-loop_NTPase"/>
</dbReference>
<dbReference type="InterPro" id="IPR051314">
    <property type="entry name" value="AAA_ATPase_RarA/MGS1/WRNIP1"/>
</dbReference>
<evidence type="ECO:0000256" key="3">
    <source>
        <dbReference type="ARBA" id="ARBA00022741"/>
    </source>
</evidence>
<dbReference type="Gene3D" id="1.20.272.10">
    <property type="match status" value="1"/>
</dbReference>
<dbReference type="PANTHER" id="PTHR13779:SF7">
    <property type="entry name" value="ATPASE WRNIP1"/>
    <property type="match status" value="1"/>
</dbReference>
<dbReference type="EMBL" id="MCFD01000001">
    <property type="protein sequence ID" value="ORX74667.1"/>
    <property type="molecule type" value="Genomic_DNA"/>
</dbReference>
<dbReference type="GO" id="GO:0005524">
    <property type="term" value="F:ATP binding"/>
    <property type="evidence" value="ECO:0007669"/>
    <property type="project" value="UniProtKB-KW"/>
</dbReference>
<organism evidence="6 7">
    <name type="scientific">Linderina pennispora</name>
    <dbReference type="NCBI Taxonomy" id="61395"/>
    <lineage>
        <taxon>Eukaryota</taxon>
        <taxon>Fungi</taxon>
        <taxon>Fungi incertae sedis</taxon>
        <taxon>Zoopagomycota</taxon>
        <taxon>Kickxellomycotina</taxon>
        <taxon>Kickxellomycetes</taxon>
        <taxon>Kickxellales</taxon>
        <taxon>Kickxellaceae</taxon>
        <taxon>Linderina</taxon>
    </lineage>
</organism>
<evidence type="ECO:0000256" key="4">
    <source>
        <dbReference type="ARBA" id="ARBA00022840"/>
    </source>
</evidence>
<dbReference type="FunFam" id="3.40.50.300:FF:000137">
    <property type="entry name" value="Replication-associated recombination protein A"/>
    <property type="match status" value="1"/>
</dbReference>
<evidence type="ECO:0000259" key="5">
    <source>
        <dbReference type="SMART" id="SM00382"/>
    </source>
</evidence>
<dbReference type="SUPFAM" id="SSF48019">
    <property type="entry name" value="post-AAA+ oligomerization domain-like"/>
    <property type="match status" value="1"/>
</dbReference>
<keyword evidence="6" id="KW-0378">Hydrolase</keyword>
<dbReference type="InterPro" id="IPR003593">
    <property type="entry name" value="AAA+_ATPase"/>
</dbReference>
<keyword evidence="2" id="KW-0235">DNA replication</keyword>
<dbReference type="SUPFAM" id="SSF52540">
    <property type="entry name" value="P-loop containing nucleoside triphosphate hydrolases"/>
    <property type="match status" value="1"/>
</dbReference>
<dbReference type="CDD" id="cd00009">
    <property type="entry name" value="AAA"/>
    <property type="match status" value="1"/>
</dbReference>
<gene>
    <name evidence="6" type="ORF">DL89DRAFT_277224</name>
</gene>
<evidence type="ECO:0000256" key="1">
    <source>
        <dbReference type="ARBA" id="ARBA00008959"/>
    </source>
</evidence>
<dbReference type="GO" id="GO:0017116">
    <property type="term" value="F:single-stranded DNA helicase activity"/>
    <property type="evidence" value="ECO:0007669"/>
    <property type="project" value="TreeGrafter"/>
</dbReference>
<dbReference type="Gene3D" id="1.10.3710.10">
    <property type="entry name" value="DNA polymerase III clamp loader subunits, C-terminal domain"/>
    <property type="match status" value="1"/>
</dbReference>
<dbReference type="GO" id="GO:0008047">
    <property type="term" value="F:enzyme activator activity"/>
    <property type="evidence" value="ECO:0007669"/>
    <property type="project" value="TreeGrafter"/>
</dbReference>
<protein>
    <submittedName>
        <fullName evidence="6">p-loop containing nucleoside triphosphate hydrolase protein</fullName>
    </submittedName>
</protein>
<dbReference type="Gene3D" id="3.30.160.60">
    <property type="entry name" value="Classic Zinc Finger"/>
    <property type="match status" value="1"/>
</dbReference>
<dbReference type="Gene3D" id="3.40.50.300">
    <property type="entry name" value="P-loop containing nucleotide triphosphate hydrolases"/>
    <property type="match status" value="1"/>
</dbReference>
<keyword evidence="7" id="KW-1185">Reference proteome</keyword>
<dbReference type="Proteomes" id="UP000193922">
    <property type="component" value="Unassembled WGS sequence"/>
</dbReference>
<comment type="similarity">
    <text evidence="1">Belongs to the AAA ATPase family. RarA/MGS1/WRNIP1 subfamily.</text>
</comment>
<name>A0A1Y1WM75_9FUNG</name>
<dbReference type="Pfam" id="PF12002">
    <property type="entry name" value="MgsA_C"/>
    <property type="match status" value="1"/>
</dbReference>
<dbReference type="GO" id="GO:0005634">
    <property type="term" value="C:nucleus"/>
    <property type="evidence" value="ECO:0007669"/>
    <property type="project" value="TreeGrafter"/>
</dbReference>
<proteinExistence type="inferred from homology"/>
<keyword evidence="3" id="KW-0547">Nucleotide-binding</keyword>
<dbReference type="STRING" id="61395.A0A1Y1WM75"/>
<dbReference type="RefSeq" id="XP_040747878.1">
    <property type="nucleotide sequence ID" value="XM_040889430.1"/>
</dbReference>
<feature type="domain" description="AAA+ ATPase" evidence="5">
    <location>
        <begin position="98"/>
        <end position="215"/>
    </location>
</feature>